<evidence type="ECO:0000313" key="1">
    <source>
        <dbReference type="EMBL" id="GEZ29252.1"/>
    </source>
</evidence>
<dbReference type="PANTHER" id="PTHR33116">
    <property type="entry name" value="REVERSE TRANSCRIPTASE ZINC-BINDING DOMAIN-CONTAINING PROTEIN-RELATED-RELATED"/>
    <property type="match status" value="1"/>
</dbReference>
<sequence>MGIGVNKEEVDSTAAIVGCSTFSTLVKYLGVQVGANMSRLSSWHEVEVKISSRLSRWKLKTLSIREAIRRNLFNGMERSEQKIAWISWDKILESKKYGGLGVSSFYALNRALLFKWVWHFFSQGSSLWPRFIKAIHGVKGVIDNHVSANRNSIWLNIFRDIYSLKQKGIDLLSFVRKKVGDEESSLFWDDTWLGEATLKMQYPRLYTLELYKDISVVDKMRHPNLYHSFRRQPRGGAEQDQFRDLSSRITDIIIPQIKDRLVWSSDGSSEFSVKSVQNFIDDSILPKCDA</sequence>
<dbReference type="AlphaFoldDB" id="A0A699I9I3"/>
<comment type="caution">
    <text evidence="1">The sequence shown here is derived from an EMBL/GenBank/DDBJ whole genome shotgun (WGS) entry which is preliminary data.</text>
</comment>
<dbReference type="EMBL" id="BKCJ010261872">
    <property type="protein sequence ID" value="GEZ29252.1"/>
    <property type="molecule type" value="Genomic_DNA"/>
</dbReference>
<dbReference type="PANTHER" id="PTHR33116:SF78">
    <property type="entry name" value="OS12G0587133 PROTEIN"/>
    <property type="match status" value="1"/>
</dbReference>
<organism evidence="1">
    <name type="scientific">Tanacetum cinerariifolium</name>
    <name type="common">Dalmatian daisy</name>
    <name type="synonym">Chrysanthemum cinerariifolium</name>
    <dbReference type="NCBI Taxonomy" id="118510"/>
    <lineage>
        <taxon>Eukaryota</taxon>
        <taxon>Viridiplantae</taxon>
        <taxon>Streptophyta</taxon>
        <taxon>Embryophyta</taxon>
        <taxon>Tracheophyta</taxon>
        <taxon>Spermatophyta</taxon>
        <taxon>Magnoliopsida</taxon>
        <taxon>eudicotyledons</taxon>
        <taxon>Gunneridae</taxon>
        <taxon>Pentapetalae</taxon>
        <taxon>asterids</taxon>
        <taxon>campanulids</taxon>
        <taxon>Asterales</taxon>
        <taxon>Asteraceae</taxon>
        <taxon>Asteroideae</taxon>
        <taxon>Anthemideae</taxon>
        <taxon>Anthemidinae</taxon>
        <taxon>Tanacetum</taxon>
    </lineage>
</organism>
<protein>
    <recommendedName>
        <fullName evidence="2">RNA-directed DNA polymerase, eukaryota, reverse transcriptase zinc-binding domain protein</fullName>
    </recommendedName>
</protein>
<proteinExistence type="predicted"/>
<accession>A0A699I9I3</accession>
<gene>
    <name evidence="1" type="ORF">Tci_501225</name>
</gene>
<reference evidence="1" key="1">
    <citation type="journal article" date="2019" name="Sci. Rep.">
        <title>Draft genome of Tanacetum cinerariifolium, the natural source of mosquito coil.</title>
        <authorList>
            <person name="Yamashiro T."/>
            <person name="Shiraishi A."/>
            <person name="Satake H."/>
            <person name="Nakayama K."/>
        </authorList>
    </citation>
    <scope>NUCLEOTIDE SEQUENCE</scope>
</reference>
<evidence type="ECO:0008006" key="2">
    <source>
        <dbReference type="Google" id="ProtNLM"/>
    </source>
</evidence>
<name>A0A699I9I3_TANCI</name>